<dbReference type="Proteomes" id="UP000626109">
    <property type="component" value="Unassembled WGS sequence"/>
</dbReference>
<sequence>MHGMAIALEGNAHLDLVSIDLKGIREMAKPWKNPRFPVACQFLLELSPGMSCASYIEALGTVSCCAHDASSGRSASALVKAPKSANRGLTVRHSRLDGSRVRASPINTATAPEPFCKKRAS</sequence>
<gene>
    <name evidence="2" type="ORF">PGLA2088_LOCUS10589</name>
</gene>
<name>A0A813IN43_POLGL</name>
<evidence type="ECO:0000313" key="3">
    <source>
        <dbReference type="Proteomes" id="UP000626109"/>
    </source>
</evidence>
<organism evidence="2 3">
    <name type="scientific">Polarella glacialis</name>
    <name type="common">Dinoflagellate</name>
    <dbReference type="NCBI Taxonomy" id="89957"/>
    <lineage>
        <taxon>Eukaryota</taxon>
        <taxon>Sar</taxon>
        <taxon>Alveolata</taxon>
        <taxon>Dinophyceae</taxon>
        <taxon>Suessiales</taxon>
        <taxon>Suessiaceae</taxon>
        <taxon>Polarella</taxon>
    </lineage>
</organism>
<comment type="caution">
    <text evidence="2">The sequence shown here is derived from an EMBL/GenBank/DDBJ whole genome shotgun (WGS) entry which is preliminary data.</text>
</comment>
<evidence type="ECO:0000256" key="1">
    <source>
        <dbReference type="SAM" id="MobiDB-lite"/>
    </source>
</evidence>
<protein>
    <submittedName>
        <fullName evidence="2">Uncharacterized protein</fullName>
    </submittedName>
</protein>
<proteinExistence type="predicted"/>
<feature type="region of interest" description="Disordered" evidence="1">
    <location>
        <begin position="93"/>
        <end position="121"/>
    </location>
</feature>
<dbReference type="EMBL" id="CAJNNW010011888">
    <property type="protein sequence ID" value="CAE8653731.1"/>
    <property type="molecule type" value="Genomic_DNA"/>
</dbReference>
<evidence type="ECO:0000313" key="2">
    <source>
        <dbReference type="EMBL" id="CAE8653731.1"/>
    </source>
</evidence>
<dbReference type="AlphaFoldDB" id="A0A813IN43"/>
<accession>A0A813IN43</accession>
<reference evidence="2" key="1">
    <citation type="submission" date="2021-02" db="EMBL/GenBank/DDBJ databases">
        <authorList>
            <person name="Dougan E. K."/>
            <person name="Rhodes N."/>
            <person name="Thang M."/>
            <person name="Chan C."/>
        </authorList>
    </citation>
    <scope>NUCLEOTIDE SEQUENCE</scope>
</reference>